<feature type="transmembrane region" description="Helical" evidence="1">
    <location>
        <begin position="185"/>
        <end position="204"/>
    </location>
</feature>
<feature type="transmembrane region" description="Helical" evidence="1">
    <location>
        <begin position="137"/>
        <end position="157"/>
    </location>
</feature>
<accession>A0AAW0FH97</accession>
<gene>
    <name evidence="3" type="ORF">QCA50_018274</name>
</gene>
<dbReference type="AlphaFoldDB" id="A0AAW0FH97"/>
<dbReference type="InterPro" id="IPR045340">
    <property type="entry name" value="DUF6533"/>
</dbReference>
<feature type="transmembrane region" description="Helical" evidence="1">
    <location>
        <begin position="252"/>
        <end position="271"/>
    </location>
</feature>
<dbReference type="Pfam" id="PF20151">
    <property type="entry name" value="DUF6533"/>
    <property type="match status" value="1"/>
</dbReference>
<name>A0AAW0FH97_9APHY</name>
<proteinExistence type="predicted"/>
<keyword evidence="1" id="KW-1133">Transmembrane helix</keyword>
<comment type="caution">
    <text evidence="3">The sequence shown here is derived from an EMBL/GenBank/DDBJ whole genome shotgun (WGS) entry which is preliminary data.</text>
</comment>
<feature type="transmembrane region" description="Helical" evidence="1">
    <location>
        <begin position="57"/>
        <end position="78"/>
    </location>
</feature>
<sequence length="339" mass="38472">MDWSPSVRSDRKYSKLDAQANLFGLAILYYDYLLTFQMEVERYWHFRPFKWHGGVALFFFVRYIGVWGHIPVLISIFLTEHDTSVYIMFTICQELTTTLRCDAFIFYHQMYAVVIQISVGVLLIIRTYALYDRNKRILWVTSAAALLGTAVGCWSVLTKHDSPPSEPSIVGCNSSLSVLQGQRLAIAWGGLLIFDTLIFSLTLWKAFTVQKVGRRTLFDILIRDGAMYFGCMGVANLSNIVTFLIGAPLVKGISTVFTNVLAITLMSRLMLNIRDPKYMREQRDGWSSQARPSTTLGSDLPFISTVYPSTGDTFVSDLTCQYTTRGETELELEDVEVEQ</sequence>
<dbReference type="EMBL" id="JASBNA010000068">
    <property type="protein sequence ID" value="KAK7678692.1"/>
    <property type="molecule type" value="Genomic_DNA"/>
</dbReference>
<feature type="transmembrane region" description="Helical" evidence="1">
    <location>
        <begin position="225"/>
        <end position="246"/>
    </location>
</feature>
<reference evidence="3 4" key="1">
    <citation type="submission" date="2022-09" db="EMBL/GenBank/DDBJ databases">
        <authorList>
            <person name="Palmer J.M."/>
        </authorList>
    </citation>
    <scope>NUCLEOTIDE SEQUENCE [LARGE SCALE GENOMIC DNA]</scope>
    <source>
        <strain evidence="3 4">DSM 7382</strain>
    </source>
</reference>
<evidence type="ECO:0000256" key="1">
    <source>
        <dbReference type="SAM" id="Phobius"/>
    </source>
</evidence>
<feature type="transmembrane region" description="Helical" evidence="1">
    <location>
        <begin position="105"/>
        <end position="125"/>
    </location>
</feature>
<evidence type="ECO:0000313" key="4">
    <source>
        <dbReference type="Proteomes" id="UP001385951"/>
    </source>
</evidence>
<keyword evidence="1" id="KW-0472">Membrane</keyword>
<keyword evidence="4" id="KW-1185">Reference proteome</keyword>
<organism evidence="3 4">
    <name type="scientific">Cerrena zonata</name>
    <dbReference type="NCBI Taxonomy" id="2478898"/>
    <lineage>
        <taxon>Eukaryota</taxon>
        <taxon>Fungi</taxon>
        <taxon>Dikarya</taxon>
        <taxon>Basidiomycota</taxon>
        <taxon>Agaricomycotina</taxon>
        <taxon>Agaricomycetes</taxon>
        <taxon>Polyporales</taxon>
        <taxon>Cerrenaceae</taxon>
        <taxon>Cerrena</taxon>
    </lineage>
</organism>
<feature type="transmembrane region" description="Helical" evidence="1">
    <location>
        <begin position="20"/>
        <end position="36"/>
    </location>
</feature>
<feature type="domain" description="DUF6533" evidence="2">
    <location>
        <begin position="25"/>
        <end position="65"/>
    </location>
</feature>
<protein>
    <recommendedName>
        <fullName evidence="2">DUF6533 domain-containing protein</fullName>
    </recommendedName>
</protein>
<dbReference type="Proteomes" id="UP001385951">
    <property type="component" value="Unassembled WGS sequence"/>
</dbReference>
<evidence type="ECO:0000259" key="2">
    <source>
        <dbReference type="Pfam" id="PF20151"/>
    </source>
</evidence>
<keyword evidence="1" id="KW-0812">Transmembrane</keyword>
<evidence type="ECO:0000313" key="3">
    <source>
        <dbReference type="EMBL" id="KAK7678692.1"/>
    </source>
</evidence>